<protein>
    <recommendedName>
        <fullName evidence="3">SGNH hydrolase-type esterase domain-containing protein</fullName>
    </recommendedName>
</protein>
<proteinExistence type="predicted"/>
<sequence>MKYGLIKTALFTAAGAALVKLSKKSIDIRRANSEIYQPSRDFFVDDNLNGKKIVFLGSSVTSGLAAKGISFVDFLRVEHGVHAVKEAVSGTTLADINEKSYISRMKKNLNFDSHYDLFACQLSTNDQRNGVEMGRISKSYDAEDFDTQTTIGAIEYIAATVQDTWDCPLVFYTCLRKPEPEYEFLREKLFELQRKWHFAIIDIWNNKALKKMNEENPCFMLDDTHPTCAGYRYGWTPIFVKELDQMLE</sequence>
<reference evidence="1 2" key="1">
    <citation type="journal article" date="2015" name="Genome Biol. Evol.">
        <title>Functionally Structured Genomes in Lactobacillus kunkeei Colonizing the Honey Crop and Food Products of Honeybees and Stingless Bees.</title>
        <authorList>
            <person name="Tamarit D."/>
            <person name="Ellegaard K.M."/>
            <person name="Wikander J."/>
            <person name="Olofsson T."/>
            <person name="Vasquez A."/>
            <person name="Andersson S.G."/>
        </authorList>
    </citation>
    <scope>NUCLEOTIDE SEQUENCE [LARGE SCALE GENOMIC DNA]</scope>
    <source>
        <strain evidence="1 2">LAla</strain>
    </source>
</reference>
<dbReference type="AlphaFoldDB" id="A0A0M9DEC2"/>
<dbReference type="SUPFAM" id="SSF52266">
    <property type="entry name" value="SGNH hydrolase"/>
    <property type="match status" value="1"/>
</dbReference>
<dbReference type="InterPro" id="IPR036514">
    <property type="entry name" value="SGNH_hydro_sf"/>
</dbReference>
<evidence type="ECO:0008006" key="3">
    <source>
        <dbReference type="Google" id="ProtNLM"/>
    </source>
</evidence>
<name>A0A0M9DEC2_9LACO</name>
<dbReference type="CDD" id="cd00229">
    <property type="entry name" value="SGNH_hydrolase"/>
    <property type="match status" value="1"/>
</dbReference>
<gene>
    <name evidence="1" type="ORF">RZ72_02610</name>
</gene>
<accession>A0A0M9DEC2</accession>
<dbReference type="RefSeq" id="WP_053797028.1">
    <property type="nucleotide sequence ID" value="NZ_JXCZ01000045.1"/>
</dbReference>
<dbReference type="Gene3D" id="3.40.50.1110">
    <property type="entry name" value="SGNH hydrolase"/>
    <property type="match status" value="1"/>
</dbReference>
<evidence type="ECO:0000313" key="1">
    <source>
        <dbReference type="EMBL" id="KOY78131.1"/>
    </source>
</evidence>
<dbReference type="PATRIC" id="fig|148814.9.peg.1336"/>
<comment type="caution">
    <text evidence="1">The sequence shown here is derived from an EMBL/GenBank/DDBJ whole genome shotgun (WGS) entry which is preliminary data.</text>
</comment>
<evidence type="ECO:0000313" key="2">
    <source>
        <dbReference type="Proteomes" id="UP000037749"/>
    </source>
</evidence>
<dbReference type="Proteomes" id="UP000037749">
    <property type="component" value="Unassembled WGS sequence"/>
</dbReference>
<organism evidence="1 2">
    <name type="scientific">Apilactobacillus kunkeei</name>
    <dbReference type="NCBI Taxonomy" id="148814"/>
    <lineage>
        <taxon>Bacteria</taxon>
        <taxon>Bacillati</taxon>
        <taxon>Bacillota</taxon>
        <taxon>Bacilli</taxon>
        <taxon>Lactobacillales</taxon>
        <taxon>Lactobacillaceae</taxon>
        <taxon>Apilactobacillus</taxon>
    </lineage>
</organism>
<dbReference type="EMBL" id="JXCZ01000045">
    <property type="protein sequence ID" value="KOY78131.1"/>
    <property type="molecule type" value="Genomic_DNA"/>
</dbReference>